<evidence type="ECO:0000313" key="2">
    <source>
        <dbReference type="EMBL" id="AWF76217.1"/>
    </source>
</evidence>
<accession>A0A2S1JCV2</accession>
<feature type="compositionally biased region" description="Basic and acidic residues" evidence="1">
    <location>
        <begin position="11"/>
        <end position="23"/>
    </location>
</feature>
<reference evidence="2" key="1">
    <citation type="submission" date="2018-01" db="EMBL/GenBank/DDBJ databases">
        <title>Sequence of plasmid p92944-NDM from Escherichia coli clinical isolate 92944 harboring MCR-1 and NDM-9.</title>
        <authorList>
            <person name="Jiang Z."/>
            <person name="Zhao Y."/>
            <person name="Li M."/>
            <person name="Tong Y."/>
            <person name="Long J."/>
        </authorList>
    </citation>
    <scope>NUCLEOTIDE SEQUENCE</scope>
    <source>
        <strain evidence="2">92944</strain>
        <plasmid evidence="2">p92944-NDM</plasmid>
    </source>
</reference>
<evidence type="ECO:0000256" key="1">
    <source>
        <dbReference type="SAM" id="MobiDB-lite"/>
    </source>
</evidence>
<proteinExistence type="predicted"/>
<organism evidence="2">
    <name type="scientific">Escherichia coli</name>
    <dbReference type="NCBI Taxonomy" id="562"/>
    <lineage>
        <taxon>Bacteria</taxon>
        <taxon>Pseudomonadati</taxon>
        <taxon>Pseudomonadota</taxon>
        <taxon>Gammaproteobacteria</taxon>
        <taxon>Enterobacterales</taxon>
        <taxon>Enterobacteriaceae</taxon>
        <taxon>Escherichia</taxon>
    </lineage>
</organism>
<protein>
    <submittedName>
        <fullName evidence="2">Uncharacterized protein</fullName>
    </submittedName>
</protein>
<keyword evidence="2" id="KW-0614">Plasmid</keyword>
<name>A0A2S1JCV2_ECOLX</name>
<dbReference type="AlphaFoldDB" id="A0A2S1JCV2"/>
<sequence>MRQQLPVGVGPDDRMPPGSREPKGVPASGNQNNRNDITEKCLTP</sequence>
<feature type="region of interest" description="Disordered" evidence="1">
    <location>
        <begin position="1"/>
        <end position="44"/>
    </location>
</feature>
<geneLocation type="plasmid" evidence="2">
    <name>p92944-NDM</name>
</geneLocation>
<dbReference type="EMBL" id="MG838206">
    <property type="protein sequence ID" value="AWF76217.1"/>
    <property type="molecule type" value="Genomic_DNA"/>
</dbReference>